<accession>H8XUD8</accession>
<name>H8XUD8_FLAIG</name>
<dbReference type="Proteomes" id="UP000007599">
    <property type="component" value="Chromosome I"/>
</dbReference>
<keyword evidence="2" id="KW-1185">Reference proteome</keyword>
<reference evidence="2" key="2">
    <citation type="submission" date="2012-03" db="EMBL/GenBank/DDBJ databases">
        <title>Complete genome sequence of Flavobacterium indicum GPTSA100-9T, isolated from warm spring water.</title>
        <authorList>
            <person name="Barbier P."/>
            <person name="Houel A."/>
            <person name="Loux V."/>
            <person name="Poulain J."/>
            <person name="Bernardet J.-F."/>
            <person name="Touchon M."/>
            <person name="Duchaud E."/>
        </authorList>
    </citation>
    <scope>NUCLEOTIDE SEQUENCE [LARGE SCALE GENOMIC DNA]</scope>
    <source>
        <strain evidence="2">DSM 17447 / CIP 109464 / GPTSA100-9</strain>
    </source>
</reference>
<evidence type="ECO:0000313" key="2">
    <source>
        <dbReference type="Proteomes" id="UP000007599"/>
    </source>
</evidence>
<dbReference type="PATRIC" id="fig|1094466.5.peg.931"/>
<dbReference type="SUPFAM" id="SSF53448">
    <property type="entry name" value="Nucleotide-diphospho-sugar transferases"/>
    <property type="match status" value="1"/>
</dbReference>
<evidence type="ECO:0008006" key="3">
    <source>
        <dbReference type="Google" id="ProtNLM"/>
    </source>
</evidence>
<dbReference type="EMBL" id="HE774682">
    <property type="protein sequence ID" value="CCG52921.1"/>
    <property type="molecule type" value="Genomic_DNA"/>
</dbReference>
<dbReference type="AlphaFoldDB" id="H8XUD8"/>
<gene>
    <name evidence="1" type="ordered locus">KQS_04765</name>
</gene>
<dbReference type="InterPro" id="IPR029044">
    <property type="entry name" value="Nucleotide-diphossugar_trans"/>
</dbReference>
<sequence>MLYLTTYFDKNYLSRGLVLYNSLKKYNQEFELYILCLDDFTHDYFLKNKNTYKEIKLLKLNEIEENDVHLKEAKSNRSRIEYYFTLSPCLPLFLLKKYNLPHICSLDADILFLDDPKKIFDKLNDYSIIVTPHKFSKELLHLEKYGIFNVSFQIFKNNSIGLECLNEWKKDCINWCGDEFDEKNDRFADQKYLDKWSNLFPNELYSLNDNTTGLAPWNINNYTISKKNDEFYSNNEKIIFYHFHHFKILSKKWATNGFNEYKVNSQSNLDLLYLYYWNLIENKNNNLGINQDNSTRYKSNSLVATLLKEKIVFNRVNENRIKKINYGFIPKFIRKLIIKIYA</sequence>
<evidence type="ECO:0000313" key="1">
    <source>
        <dbReference type="EMBL" id="CCG52921.1"/>
    </source>
</evidence>
<dbReference type="eggNOG" id="COG1442">
    <property type="taxonomic scope" value="Bacteria"/>
</dbReference>
<dbReference type="KEGG" id="fin:KQS_04765"/>
<dbReference type="Gene3D" id="3.90.550.10">
    <property type="entry name" value="Spore Coat Polysaccharide Biosynthesis Protein SpsA, Chain A"/>
    <property type="match status" value="1"/>
</dbReference>
<reference evidence="1 2" key="1">
    <citation type="journal article" date="2012" name="J. Bacteriol.">
        <title>Complete Genome Sequence of Flavobacterium indicum GPSTA100-9T, Isolated from Warm Spring Water.</title>
        <authorList>
            <person name="Barbier P."/>
            <person name="Houel A."/>
            <person name="Loux V."/>
            <person name="Poulain J."/>
            <person name="Bernardet J.F."/>
            <person name="Touchon M."/>
            <person name="Duchaud E."/>
        </authorList>
    </citation>
    <scope>NUCLEOTIDE SEQUENCE [LARGE SCALE GENOMIC DNA]</scope>
    <source>
        <strain evidence="2">DSM 17447 / CIP 109464 / GPTSA100-9</strain>
    </source>
</reference>
<dbReference type="HOGENOM" id="CLU_057826_0_0_10"/>
<dbReference type="RefSeq" id="WP_014388062.1">
    <property type="nucleotide sequence ID" value="NC_017025.1"/>
</dbReference>
<organism evidence="1 2">
    <name type="scientific">Flavobacterium indicum (strain DSM 17447 / CIP 109464 / GPTSA100-9)</name>
    <dbReference type="NCBI Taxonomy" id="1094466"/>
    <lineage>
        <taxon>Bacteria</taxon>
        <taxon>Pseudomonadati</taxon>
        <taxon>Bacteroidota</taxon>
        <taxon>Flavobacteriia</taxon>
        <taxon>Flavobacteriales</taxon>
        <taxon>Flavobacteriaceae</taxon>
        <taxon>Flavobacterium</taxon>
    </lineage>
</organism>
<dbReference type="OrthoDB" id="186344at2"/>
<proteinExistence type="predicted"/>
<dbReference type="STRING" id="1094466.KQS_04765"/>
<protein>
    <recommendedName>
        <fullName evidence="3">Glycosyl transferase</fullName>
    </recommendedName>
</protein>